<accession>A0ACC0EUZ7</accession>
<evidence type="ECO:0000313" key="2">
    <source>
        <dbReference type="Proteomes" id="UP001060170"/>
    </source>
</evidence>
<proteinExistence type="predicted"/>
<dbReference type="Proteomes" id="UP001060170">
    <property type="component" value="Chromosome 2"/>
</dbReference>
<name>A0ACC0EUZ7_9BASI</name>
<gene>
    <name evidence="1" type="ORF">MJO28_001338</name>
</gene>
<organism evidence="1 2">
    <name type="scientific">Puccinia striiformis f. sp. tritici</name>
    <dbReference type="NCBI Taxonomy" id="168172"/>
    <lineage>
        <taxon>Eukaryota</taxon>
        <taxon>Fungi</taxon>
        <taxon>Dikarya</taxon>
        <taxon>Basidiomycota</taxon>
        <taxon>Pucciniomycotina</taxon>
        <taxon>Pucciniomycetes</taxon>
        <taxon>Pucciniales</taxon>
        <taxon>Pucciniaceae</taxon>
        <taxon>Puccinia</taxon>
    </lineage>
</organism>
<comment type="caution">
    <text evidence="1">The sequence shown here is derived from an EMBL/GenBank/DDBJ whole genome shotgun (WGS) entry which is preliminary data.</text>
</comment>
<protein>
    <submittedName>
        <fullName evidence="1">Uncharacterized protein</fullName>
    </submittedName>
</protein>
<reference evidence="2" key="1">
    <citation type="journal article" date="2018" name="BMC Genomics">
        <title>Genomic insights into host adaptation between the wheat stripe rust pathogen (Puccinia striiformis f. sp. tritici) and the barley stripe rust pathogen (Puccinia striiformis f. sp. hordei).</title>
        <authorList>
            <person name="Xia C."/>
            <person name="Wang M."/>
            <person name="Yin C."/>
            <person name="Cornejo O.E."/>
            <person name="Hulbert S.H."/>
            <person name="Chen X."/>
        </authorList>
    </citation>
    <scope>NUCLEOTIDE SEQUENCE [LARGE SCALE GENOMIC DNA]</scope>
    <source>
        <strain evidence="2">93-210</strain>
    </source>
</reference>
<keyword evidence="2" id="KW-1185">Reference proteome</keyword>
<reference evidence="1 2" key="3">
    <citation type="journal article" date="2022" name="Microbiol. Spectr.">
        <title>Folding features and dynamics of 3D genome architecture in plant fungal pathogens.</title>
        <authorList>
            <person name="Xia C."/>
        </authorList>
    </citation>
    <scope>NUCLEOTIDE SEQUENCE [LARGE SCALE GENOMIC DNA]</scope>
    <source>
        <strain evidence="1 2">93-210</strain>
    </source>
</reference>
<reference evidence="2" key="2">
    <citation type="journal article" date="2018" name="Mol. Plant Microbe Interact.">
        <title>Genome sequence resources for the wheat stripe rust pathogen (Puccinia striiformis f. sp. tritici) and the barley stripe rust pathogen (Puccinia striiformis f. sp. hordei).</title>
        <authorList>
            <person name="Xia C."/>
            <person name="Wang M."/>
            <person name="Yin C."/>
            <person name="Cornejo O.E."/>
            <person name="Hulbert S.H."/>
            <person name="Chen X."/>
        </authorList>
    </citation>
    <scope>NUCLEOTIDE SEQUENCE [LARGE SCALE GENOMIC DNA]</scope>
    <source>
        <strain evidence="2">93-210</strain>
    </source>
</reference>
<evidence type="ECO:0000313" key="1">
    <source>
        <dbReference type="EMBL" id="KAI7960849.1"/>
    </source>
</evidence>
<dbReference type="EMBL" id="CM045866">
    <property type="protein sequence ID" value="KAI7960849.1"/>
    <property type="molecule type" value="Genomic_DNA"/>
</dbReference>
<sequence length="145" mass="16920">MRFRINENTLNFELETFYNIIEGLRDLRQQHKPTIDDTNSLPIDFDQPALTVDQRNVQRAQLIRIETIFVPLFQQQHNDLVKSLGVSNLEKESKPKFHDTLEIIARLVPTLDELCVFTDAIAHIAYGPRLVYSDLEAFRLQSLLR</sequence>